<dbReference type="AlphaFoldDB" id="A0A382QZ36"/>
<name>A0A382QZ36_9ZZZZ</name>
<sequence>MESPSNQVKTGSLVQNLVSQMNEITLNRIGEMNLENARVNQAFIDRGKSLAELRNQQIGQGESAIIMASGPSNKQHNP</sequence>
<reference evidence="1" key="1">
    <citation type="submission" date="2018-05" db="EMBL/GenBank/DDBJ databases">
        <authorList>
            <person name="Lanie J.A."/>
            <person name="Ng W.-L."/>
            <person name="Kazmierczak K.M."/>
            <person name="Andrzejewski T.M."/>
            <person name="Davidsen T.M."/>
            <person name="Wayne K.J."/>
            <person name="Tettelin H."/>
            <person name="Glass J.I."/>
            <person name="Rusch D."/>
            <person name="Podicherti R."/>
            <person name="Tsui H.-C.T."/>
            <person name="Winkler M.E."/>
        </authorList>
    </citation>
    <scope>NUCLEOTIDE SEQUENCE</scope>
</reference>
<feature type="non-terminal residue" evidence="1">
    <location>
        <position position="78"/>
    </location>
</feature>
<dbReference type="EMBL" id="UINC01117658">
    <property type="protein sequence ID" value="SVC90237.1"/>
    <property type="molecule type" value="Genomic_DNA"/>
</dbReference>
<gene>
    <name evidence="1" type="ORF">METZ01_LOCUS343091</name>
</gene>
<evidence type="ECO:0000313" key="1">
    <source>
        <dbReference type="EMBL" id="SVC90237.1"/>
    </source>
</evidence>
<protein>
    <submittedName>
        <fullName evidence="1">Uncharacterized protein</fullName>
    </submittedName>
</protein>
<organism evidence="1">
    <name type="scientific">marine metagenome</name>
    <dbReference type="NCBI Taxonomy" id="408172"/>
    <lineage>
        <taxon>unclassified sequences</taxon>
        <taxon>metagenomes</taxon>
        <taxon>ecological metagenomes</taxon>
    </lineage>
</organism>
<accession>A0A382QZ36</accession>
<proteinExistence type="predicted"/>